<dbReference type="AlphaFoldDB" id="A0A803LZY9"/>
<protein>
    <submittedName>
        <fullName evidence="2">Uncharacterized protein</fullName>
    </submittedName>
</protein>
<dbReference type="EnsemblPlants" id="AUR62021040-RA">
    <property type="protein sequence ID" value="AUR62021040-RA:cds"/>
    <property type="gene ID" value="AUR62021040"/>
</dbReference>
<feature type="compositionally biased region" description="Polar residues" evidence="1">
    <location>
        <begin position="380"/>
        <end position="391"/>
    </location>
</feature>
<evidence type="ECO:0000256" key="1">
    <source>
        <dbReference type="SAM" id="MobiDB-lite"/>
    </source>
</evidence>
<feature type="region of interest" description="Disordered" evidence="1">
    <location>
        <begin position="380"/>
        <end position="484"/>
    </location>
</feature>
<feature type="compositionally biased region" description="Low complexity" evidence="1">
    <location>
        <begin position="464"/>
        <end position="483"/>
    </location>
</feature>
<sequence>MVEDKSMEANNDQPNGLTIDFRRKVFNMFVKKVIELGNNPTDPSYNVRLRNQSLNIEAGIFKKATNRVRVFLLIDGNPLRSNVIQTPVVHANQSAQPIYNASSSLLSFPSTSHPIQASQMMSMPAAVPTMPQRNTPMQSTGLHQFQQGGAFERQNPLISSMVMPLEQGTRFHNTTGVQKSYMPSSPAGVQNFDVFQSQTSPAQTPSFVIETSFSFILDSTASFLDAGAVNAADWKLLLMEYRQAKMEYLPELISMLKKAKEDCAKVQGVIQHEKAKYLKNCELMIRFLQYSESDLTCFPKDRICKNLSTITHFFNCMKNQAPKAVSNERISVNQLQNTPLVQHGALASKNVFPQSPFDAPISYGLIAPKQIDMQAVLNNGSRGTKEQNSPLNLKRNSEPMQPSDMDRPLKKQQLRKPKEKDIMDSMFMPSTKPKRGRPKSTKQPPLQKKNTSCVSDPRAMSQNVASMAAADSAPTPATPSSVPKDTEVQVKFASIVTSSGTITSLPVYSATTPITPSSAPKEIRELAQSVSPNEIGAIAAARDAEVQDKSASLVTYGTITTPLPSDGAAESSQTPQSAMLPIDRLVRAVQRVSKDTLKRAVNDMYSAINDMDRLPKNASFGADESNPFMDDYEEYDPIMGYLIEK</sequence>
<dbReference type="Proteomes" id="UP000596660">
    <property type="component" value="Unplaced"/>
</dbReference>
<dbReference type="Gramene" id="AUR62021040-RA">
    <property type="protein sequence ID" value="AUR62021040-RA:cds"/>
    <property type="gene ID" value="AUR62021040"/>
</dbReference>
<name>A0A803LZY9_CHEQI</name>
<evidence type="ECO:0000313" key="2">
    <source>
        <dbReference type="EnsemblPlants" id="AUR62021040-RA:cds"/>
    </source>
</evidence>
<proteinExistence type="predicted"/>
<reference evidence="2" key="1">
    <citation type="journal article" date="2017" name="Nature">
        <title>The genome of Chenopodium quinoa.</title>
        <authorList>
            <person name="Jarvis D.E."/>
            <person name="Ho Y.S."/>
            <person name="Lightfoot D.J."/>
            <person name="Schmoeckel S.M."/>
            <person name="Li B."/>
            <person name="Borm T.J.A."/>
            <person name="Ohyanagi H."/>
            <person name="Mineta K."/>
            <person name="Michell C.T."/>
            <person name="Saber N."/>
            <person name="Kharbatia N.M."/>
            <person name="Rupper R.R."/>
            <person name="Sharp A.R."/>
            <person name="Dally N."/>
            <person name="Boughton B.A."/>
            <person name="Woo Y.H."/>
            <person name="Gao G."/>
            <person name="Schijlen E.G.W.M."/>
            <person name="Guo X."/>
            <person name="Momin A.A."/>
            <person name="Negrao S."/>
            <person name="Al-Babili S."/>
            <person name="Gehring C."/>
            <person name="Roessner U."/>
            <person name="Jung C."/>
            <person name="Murphy K."/>
            <person name="Arold S.T."/>
            <person name="Gojobori T."/>
            <person name="van der Linden C.G."/>
            <person name="van Loo E.N."/>
            <person name="Jellen E.N."/>
            <person name="Maughan P.J."/>
            <person name="Tester M."/>
        </authorList>
    </citation>
    <scope>NUCLEOTIDE SEQUENCE [LARGE SCALE GENOMIC DNA]</scope>
    <source>
        <strain evidence="2">cv. PI 614886</strain>
    </source>
</reference>
<reference evidence="2" key="2">
    <citation type="submission" date="2021-03" db="UniProtKB">
        <authorList>
            <consortium name="EnsemblPlants"/>
        </authorList>
    </citation>
    <scope>IDENTIFICATION</scope>
</reference>
<organism evidence="2 3">
    <name type="scientific">Chenopodium quinoa</name>
    <name type="common">Quinoa</name>
    <dbReference type="NCBI Taxonomy" id="63459"/>
    <lineage>
        <taxon>Eukaryota</taxon>
        <taxon>Viridiplantae</taxon>
        <taxon>Streptophyta</taxon>
        <taxon>Embryophyta</taxon>
        <taxon>Tracheophyta</taxon>
        <taxon>Spermatophyta</taxon>
        <taxon>Magnoliopsida</taxon>
        <taxon>eudicotyledons</taxon>
        <taxon>Gunneridae</taxon>
        <taxon>Pentapetalae</taxon>
        <taxon>Caryophyllales</taxon>
        <taxon>Chenopodiaceae</taxon>
        <taxon>Chenopodioideae</taxon>
        <taxon>Atripliceae</taxon>
        <taxon>Chenopodium</taxon>
    </lineage>
</organism>
<feature type="compositionally biased region" description="Polar residues" evidence="1">
    <location>
        <begin position="441"/>
        <end position="454"/>
    </location>
</feature>
<keyword evidence="3" id="KW-1185">Reference proteome</keyword>
<accession>A0A803LZY9</accession>
<evidence type="ECO:0000313" key="3">
    <source>
        <dbReference type="Proteomes" id="UP000596660"/>
    </source>
</evidence>